<dbReference type="PROSITE" id="PS51038">
    <property type="entry name" value="BAH"/>
    <property type="match status" value="1"/>
</dbReference>
<name>A0AAV0GMV1_9ROSI</name>
<evidence type="ECO:0000313" key="4">
    <source>
        <dbReference type="Proteomes" id="UP001154282"/>
    </source>
</evidence>
<comment type="caution">
    <text evidence="3">The sequence shown here is derived from an EMBL/GenBank/DDBJ whole genome shotgun (WGS) entry which is preliminary data.</text>
</comment>
<evidence type="ECO:0000256" key="1">
    <source>
        <dbReference type="SAM" id="MobiDB-lite"/>
    </source>
</evidence>
<evidence type="ECO:0000313" key="3">
    <source>
        <dbReference type="EMBL" id="CAI0374337.1"/>
    </source>
</evidence>
<reference evidence="3" key="1">
    <citation type="submission" date="2022-08" db="EMBL/GenBank/DDBJ databases">
        <authorList>
            <person name="Gutierrez-Valencia J."/>
        </authorList>
    </citation>
    <scope>NUCLEOTIDE SEQUENCE</scope>
</reference>
<dbReference type="SMART" id="SM00439">
    <property type="entry name" value="BAH"/>
    <property type="match status" value="1"/>
</dbReference>
<dbReference type="PANTHER" id="PTHR31917:SF3">
    <property type="entry name" value="BROMO ADJACENT-LIKE DOMAIN PROTEIN"/>
    <property type="match status" value="1"/>
</dbReference>
<dbReference type="InterPro" id="IPR001025">
    <property type="entry name" value="BAH_dom"/>
</dbReference>
<dbReference type="GO" id="GO:0003682">
    <property type="term" value="F:chromatin binding"/>
    <property type="evidence" value="ECO:0007669"/>
    <property type="project" value="InterPro"/>
</dbReference>
<dbReference type="Gene3D" id="2.30.30.490">
    <property type="match status" value="1"/>
</dbReference>
<protein>
    <recommendedName>
        <fullName evidence="2">BAH domain-containing protein</fullName>
    </recommendedName>
</protein>
<dbReference type="InterPro" id="IPR014002">
    <property type="entry name" value="Agenet_dom_plant"/>
</dbReference>
<feature type="domain" description="BAH" evidence="2">
    <location>
        <begin position="163"/>
        <end position="285"/>
    </location>
</feature>
<dbReference type="Proteomes" id="UP001154282">
    <property type="component" value="Unassembled WGS sequence"/>
</dbReference>
<dbReference type="InterPro" id="IPR008395">
    <property type="entry name" value="Agenet-like_dom"/>
</dbReference>
<dbReference type="PANTHER" id="PTHR31917">
    <property type="entry name" value="AGENET DOMAIN-CONTAINING PROTEIN-RELATED"/>
    <property type="match status" value="1"/>
</dbReference>
<dbReference type="Pfam" id="PF05641">
    <property type="entry name" value="Agenet"/>
    <property type="match status" value="1"/>
</dbReference>
<dbReference type="InterPro" id="IPR043151">
    <property type="entry name" value="BAH_sf"/>
</dbReference>
<keyword evidence="4" id="KW-1185">Reference proteome</keyword>
<dbReference type="Pfam" id="PF01426">
    <property type="entry name" value="BAH"/>
    <property type="match status" value="1"/>
</dbReference>
<dbReference type="AlphaFoldDB" id="A0AAV0GMV1"/>
<dbReference type="EMBL" id="CAMGYJ010000002">
    <property type="protein sequence ID" value="CAI0374337.1"/>
    <property type="molecule type" value="Genomic_DNA"/>
</dbReference>
<proteinExistence type="predicted"/>
<organism evidence="3 4">
    <name type="scientific">Linum tenue</name>
    <dbReference type="NCBI Taxonomy" id="586396"/>
    <lineage>
        <taxon>Eukaryota</taxon>
        <taxon>Viridiplantae</taxon>
        <taxon>Streptophyta</taxon>
        <taxon>Embryophyta</taxon>
        <taxon>Tracheophyta</taxon>
        <taxon>Spermatophyta</taxon>
        <taxon>Magnoliopsida</taxon>
        <taxon>eudicotyledons</taxon>
        <taxon>Gunneridae</taxon>
        <taxon>Pentapetalae</taxon>
        <taxon>rosids</taxon>
        <taxon>fabids</taxon>
        <taxon>Malpighiales</taxon>
        <taxon>Linaceae</taxon>
        <taxon>Linum</taxon>
    </lineage>
</organism>
<gene>
    <name evidence="3" type="ORF">LITE_LOCUS152</name>
</gene>
<dbReference type="SMART" id="SM00743">
    <property type="entry name" value="Agenet"/>
    <property type="match status" value="2"/>
</dbReference>
<evidence type="ECO:0000259" key="2">
    <source>
        <dbReference type="PROSITE" id="PS51038"/>
    </source>
</evidence>
<feature type="region of interest" description="Disordered" evidence="1">
    <location>
        <begin position="535"/>
        <end position="568"/>
    </location>
</feature>
<sequence length="588" mass="65982">MAVSSSVSFVEWEEHIICHERGNRVVHYYLKNALGQTMLAVIGTERSLRHMIYVVSDGFLVACGSDLGVSASTKWRVRREVVDWLTAIVARDRGGAGFHIKDSTDSLGSFEAATGLAPFNTYLPEHVAQRKPKVEKASIDWSGVASICAKQLKHYPLLTRNGTAIPVHSFVFVLAEEEHHYLGYLEDMYEDKKGKKKVKLRWFYRSQEINTLIPQLNPHPREVVITSHVQVISAECIDSSATVLTPWHYEKYVAVADLSSPSSSPAVHMCFRQLKNNKLKPFALTKLNGYSKQSVVASLGECNDQLAYEDVIRVRANDKRKSTSSNVAIGIHQPIEIKAMFPKLKFRLSRRTTNGRDFVAPQLPSPVMFKVGDEIELLCEDSGIRGCWFRCKVLEASKKRLKVQYLDVLDVETDINLEEWVPANKVAAPDKLGIRHVGRQRVRPPPPDDLRNCTFEVGVPIDAWWSDGWWEGVVSAAGKDRLQVYLPGEGKSLSVGQKHVRISRDWVENRWVNVKPKTDILDYLSLNMGCNSKPGTSGCGSDARYSDQKVVPVSSEQEEERFPSSSLLSNEMQNLEVISVSKDGVDSN</sequence>
<accession>A0AAV0GMV1</accession>
<dbReference type="CDD" id="cd20405">
    <property type="entry name" value="Tudor_Agenet_AtDUF_rpt1_3"/>
    <property type="match status" value="1"/>
</dbReference>